<comment type="subcellular location">
    <subcellularLocation>
        <location evidence="1">Nucleus</location>
    </subcellularLocation>
</comment>
<dbReference type="GO" id="GO:0016251">
    <property type="term" value="F:RNA polymerase II general transcription initiation factor activity"/>
    <property type="evidence" value="ECO:0007669"/>
    <property type="project" value="TreeGrafter"/>
</dbReference>
<dbReference type="GeneID" id="14920168"/>
<feature type="region of interest" description="Disordered" evidence="7">
    <location>
        <begin position="479"/>
        <end position="508"/>
    </location>
</feature>
<evidence type="ECO:0000256" key="1">
    <source>
        <dbReference type="ARBA" id="ARBA00004123"/>
    </source>
</evidence>
<sequence length="981" mass="109867">MTFVLRNYLERIVHSGAHADAKTFEVFHRAALSASEDGELIIELPPHLLAPTSVNATGEQTCQVTIEIHYTLPEPKAGLHFVLAHATAYPNRSPHMYSQSHVEGARTWFPCFEAERSPFTMQFTVKPEFVVVASGQLEKQTLEEATLRRTFHYRIDEATFPARIGVCAGRFEIVVDPNLPYITSFCPPGKSKMLAHTTAFLSQAIQSYEEFFGVKFPYESYKQVFVEDAYTKEDAYAGLSIFCTHLLHDETIIDQTLTSRLILADAAARQWLGNYIPIRNTQDWWLMEGLAGYVALLWYRKSLGNNEYRLLLYRQGLFVCDRGPDVVLAKCGVVGAEENVALWKARLVVYLLEKLLGLDAMRKVVQQLIAPPEAQAGTLPPTLSLHRFLKLIAKLTGHDLKKDGFDKRWIHGSGCVEVECGFWFNRKRHLIEFAVRQGGKAESNKLAVRVHEVDGAHDHLLDLEEDLYGTDLPCYSRLRKNRRKKGQPGEGPEEKEDEKPDVPQPRSDTPILWIRIDPEFEMLRKVQFRQPEKMWINQIELDRDVVAQYEGVQGVGQCNSAAAVAALASLMENPRMFYRIRALAAEALGSIRGEASAAALEALLRYFRSAYFYDGDENSQMRPNDFTDFAAYHVQKAIPVALSQVRDTEGFTPDEVLEFLLHLLKQNDNTGNPYSDYSYLATVIEALGNTQPKSNKGWDSILKQVQRFMHLERLLPSYHNRVTVACLKVMKKMQASGRARLDLDLFTSYTSYGYYRKVRIVALKALGELGLPQGDVVRLVMSIIESDPDPFVRYKAAHLLTSPTRRLHDQACNRIWSYLNGPVSAWDLRVRLALMEAYRVNLGEGLLSLSTSSGSLLAQVEANAPPIDLSAIREPDRRRRSEGKRRKASEVDLEQGTFVASMDSSTPGKIRLVRAKQPGDKLGLSSSTGGTTAPGVAGLSSSSGINSARLDATPLGKKPEDGDSAPVVKRLKLKLGGESIS</sequence>
<dbReference type="Gene3D" id="2.60.40.1730">
    <property type="entry name" value="tricorn interacting facor f3 domain"/>
    <property type="match status" value="1"/>
</dbReference>
<accession>L8H1J8</accession>
<keyword evidence="11" id="KW-0456">Lyase</keyword>
<keyword evidence="6" id="KW-0539">Nucleus</keyword>
<dbReference type="InterPro" id="IPR027268">
    <property type="entry name" value="Peptidase_M4/M1_CTD_sf"/>
</dbReference>
<evidence type="ECO:0000256" key="3">
    <source>
        <dbReference type="ARBA" id="ARBA00017363"/>
    </source>
</evidence>
<keyword evidence="4" id="KW-0805">Transcription regulation</keyword>
<feature type="domain" description="Transcription initiation factor TFIID subunit 2 Ig-like" evidence="9">
    <location>
        <begin position="413"/>
        <end position="531"/>
    </location>
</feature>
<dbReference type="InterPro" id="IPR016024">
    <property type="entry name" value="ARM-type_fold"/>
</dbReference>
<dbReference type="GO" id="GO:0003682">
    <property type="term" value="F:chromatin binding"/>
    <property type="evidence" value="ECO:0007669"/>
    <property type="project" value="TreeGrafter"/>
</dbReference>
<evidence type="ECO:0000313" key="12">
    <source>
        <dbReference type="Proteomes" id="UP000011083"/>
    </source>
</evidence>
<dbReference type="RefSeq" id="XP_004341474.1">
    <property type="nucleotide sequence ID" value="XM_004341426.1"/>
</dbReference>
<feature type="domain" description="Transcription initiation factor TFIID subunit 2 TPR repeats" evidence="10">
    <location>
        <begin position="534"/>
        <end position="843"/>
    </location>
</feature>
<dbReference type="EMBL" id="KB007933">
    <property type="protein sequence ID" value="ELR19389.1"/>
    <property type="molecule type" value="Genomic_DNA"/>
</dbReference>
<evidence type="ECO:0000259" key="10">
    <source>
        <dbReference type="Pfam" id="PF25577"/>
    </source>
</evidence>
<dbReference type="InterPro" id="IPR042097">
    <property type="entry name" value="Aminopeptidase_N-like_N_sf"/>
</dbReference>
<dbReference type="Gene3D" id="1.10.390.10">
    <property type="entry name" value="Neutral Protease Domain 2"/>
    <property type="match status" value="1"/>
</dbReference>
<keyword evidence="12" id="KW-1185">Reference proteome</keyword>
<comment type="similarity">
    <text evidence="2">Belongs to the TAF2 family.</text>
</comment>
<reference evidence="11 12" key="1">
    <citation type="journal article" date="2013" name="Genome Biol.">
        <title>Genome of Acanthamoeba castellanii highlights extensive lateral gene transfer and early evolution of tyrosine kinase signaling.</title>
        <authorList>
            <person name="Clarke M."/>
            <person name="Lohan A.J."/>
            <person name="Liu B."/>
            <person name="Lagkouvardos I."/>
            <person name="Roy S."/>
            <person name="Zafar N."/>
            <person name="Bertelli C."/>
            <person name="Schilde C."/>
            <person name="Kianianmomeni A."/>
            <person name="Burglin T.R."/>
            <person name="Frech C."/>
            <person name="Turcotte B."/>
            <person name="Kopec K.O."/>
            <person name="Synnott J.M."/>
            <person name="Choo C."/>
            <person name="Paponov I."/>
            <person name="Finkler A."/>
            <person name="Soon Heng Tan C."/>
            <person name="Hutchins A.P."/>
            <person name="Weinmeier T."/>
            <person name="Rattei T."/>
            <person name="Chu J.S."/>
            <person name="Gimenez G."/>
            <person name="Irimia M."/>
            <person name="Rigden D.J."/>
            <person name="Fitzpatrick D.A."/>
            <person name="Lorenzo-Morales J."/>
            <person name="Bateman A."/>
            <person name="Chiu C.H."/>
            <person name="Tang P."/>
            <person name="Hegemann P."/>
            <person name="Fromm H."/>
            <person name="Raoult D."/>
            <person name="Greub G."/>
            <person name="Miranda-Saavedra D."/>
            <person name="Chen N."/>
            <person name="Nash P."/>
            <person name="Ginger M.L."/>
            <person name="Horn M."/>
            <person name="Schaap P."/>
            <person name="Caler L."/>
            <person name="Loftus B."/>
        </authorList>
    </citation>
    <scope>NUCLEOTIDE SEQUENCE [LARGE SCALE GENOMIC DNA]</scope>
    <source>
        <strain evidence="11 12">Neff</strain>
    </source>
</reference>
<dbReference type="Pfam" id="PF25577">
    <property type="entry name" value="TPR_TAF2_C"/>
    <property type="match status" value="1"/>
</dbReference>
<dbReference type="SUPFAM" id="SSF55486">
    <property type="entry name" value="Metalloproteases ('zincins'), catalytic domain"/>
    <property type="match status" value="1"/>
</dbReference>
<dbReference type="PANTHER" id="PTHR15137">
    <property type="entry name" value="TRANSCRIPTION INITIATION FACTOR TFIID"/>
    <property type="match status" value="1"/>
</dbReference>
<dbReference type="OrthoDB" id="308861at2759"/>
<organism evidence="11 12">
    <name type="scientific">Acanthamoeba castellanii (strain ATCC 30010 / Neff)</name>
    <dbReference type="NCBI Taxonomy" id="1257118"/>
    <lineage>
        <taxon>Eukaryota</taxon>
        <taxon>Amoebozoa</taxon>
        <taxon>Discosea</taxon>
        <taxon>Longamoebia</taxon>
        <taxon>Centramoebida</taxon>
        <taxon>Acanthamoebidae</taxon>
        <taxon>Acanthamoeba</taxon>
    </lineage>
</organism>
<evidence type="ECO:0000313" key="11">
    <source>
        <dbReference type="EMBL" id="ELR19389.1"/>
    </source>
</evidence>
<dbReference type="VEuPathDB" id="AmoebaDB:ACA1_266150"/>
<dbReference type="InterPro" id="IPR037813">
    <property type="entry name" value="TAF2"/>
</dbReference>
<evidence type="ECO:0000259" key="9">
    <source>
        <dbReference type="Pfam" id="PF25316"/>
    </source>
</evidence>
<gene>
    <name evidence="11" type="ORF">ACA1_266150</name>
</gene>
<evidence type="ECO:0000256" key="7">
    <source>
        <dbReference type="SAM" id="MobiDB-lite"/>
    </source>
</evidence>
<dbReference type="Gene3D" id="1.25.10.10">
    <property type="entry name" value="Leucine-rich Repeat Variant"/>
    <property type="match status" value="1"/>
</dbReference>
<dbReference type="Pfam" id="PF25316">
    <property type="entry name" value="TAF2_3rd"/>
    <property type="match status" value="1"/>
</dbReference>
<dbReference type="GO" id="GO:0016829">
    <property type="term" value="F:lyase activity"/>
    <property type="evidence" value="ECO:0007669"/>
    <property type="project" value="UniProtKB-KW"/>
</dbReference>
<dbReference type="InterPro" id="IPR011989">
    <property type="entry name" value="ARM-like"/>
</dbReference>
<dbReference type="STRING" id="1257118.L8H1J8"/>
<dbReference type="InterPro" id="IPR014782">
    <property type="entry name" value="Peptidase_M1_dom"/>
</dbReference>
<dbReference type="InterPro" id="IPR057345">
    <property type="entry name" value="Ig-like_TAF2"/>
</dbReference>
<dbReference type="Pfam" id="PF01433">
    <property type="entry name" value="Peptidase_M1"/>
    <property type="match status" value="1"/>
</dbReference>
<dbReference type="SUPFAM" id="SSF48371">
    <property type="entry name" value="ARM repeat"/>
    <property type="match status" value="1"/>
</dbReference>
<feature type="domain" description="Peptidase M1 membrane alanine aminopeptidase" evidence="8">
    <location>
        <begin position="202"/>
        <end position="307"/>
    </location>
</feature>
<dbReference type="GO" id="GO:0008270">
    <property type="term" value="F:zinc ion binding"/>
    <property type="evidence" value="ECO:0007669"/>
    <property type="project" value="InterPro"/>
</dbReference>
<evidence type="ECO:0000256" key="5">
    <source>
        <dbReference type="ARBA" id="ARBA00023163"/>
    </source>
</evidence>
<name>L8H1J8_ACACF</name>
<evidence type="ECO:0000256" key="4">
    <source>
        <dbReference type="ARBA" id="ARBA00023015"/>
    </source>
</evidence>
<dbReference type="Proteomes" id="UP000011083">
    <property type="component" value="Unassembled WGS sequence"/>
</dbReference>
<dbReference type="PANTHER" id="PTHR15137:SF9">
    <property type="entry name" value="TRANSCRIPTION INITIATION FACTOR TFIID SUBUNIT 2"/>
    <property type="match status" value="1"/>
</dbReference>
<evidence type="ECO:0000256" key="6">
    <source>
        <dbReference type="ARBA" id="ARBA00023242"/>
    </source>
</evidence>
<dbReference type="GO" id="GO:0000976">
    <property type="term" value="F:transcription cis-regulatory region binding"/>
    <property type="evidence" value="ECO:0007669"/>
    <property type="project" value="TreeGrafter"/>
</dbReference>
<evidence type="ECO:0000259" key="8">
    <source>
        <dbReference type="Pfam" id="PF01433"/>
    </source>
</evidence>
<dbReference type="AlphaFoldDB" id="L8H1J8"/>
<dbReference type="KEGG" id="acan:ACA1_266150"/>
<feature type="region of interest" description="Disordered" evidence="7">
    <location>
        <begin position="917"/>
        <end position="969"/>
    </location>
</feature>
<dbReference type="SUPFAM" id="SSF63737">
    <property type="entry name" value="Leukotriene A4 hydrolase N-terminal domain"/>
    <property type="match status" value="1"/>
</dbReference>
<evidence type="ECO:0000256" key="2">
    <source>
        <dbReference type="ARBA" id="ARBA00010937"/>
    </source>
</evidence>
<proteinExistence type="inferred from homology"/>
<dbReference type="OMA" id="VCDYETR"/>
<protein>
    <recommendedName>
        <fullName evidence="3">Transcription initiation factor TFIID subunit 2</fullName>
    </recommendedName>
</protein>
<dbReference type="GO" id="GO:0008237">
    <property type="term" value="F:metallopeptidase activity"/>
    <property type="evidence" value="ECO:0007669"/>
    <property type="project" value="InterPro"/>
</dbReference>
<keyword evidence="5" id="KW-0804">Transcription</keyword>
<dbReference type="InterPro" id="IPR057991">
    <property type="entry name" value="TPR_TAF2_C"/>
</dbReference>
<dbReference type="GO" id="GO:0006367">
    <property type="term" value="P:transcription initiation at RNA polymerase II promoter"/>
    <property type="evidence" value="ECO:0007669"/>
    <property type="project" value="TreeGrafter"/>
</dbReference>
<dbReference type="GO" id="GO:0005669">
    <property type="term" value="C:transcription factor TFIID complex"/>
    <property type="evidence" value="ECO:0007669"/>
    <property type="project" value="InterPro"/>
</dbReference>